<dbReference type="InterPro" id="IPR000160">
    <property type="entry name" value="GGDEF_dom"/>
</dbReference>
<dbReference type="FunFam" id="3.30.70.270:FF:000001">
    <property type="entry name" value="Diguanylate cyclase domain protein"/>
    <property type="match status" value="1"/>
</dbReference>
<dbReference type="GO" id="GO:0043709">
    <property type="term" value="P:cell adhesion involved in single-species biofilm formation"/>
    <property type="evidence" value="ECO:0007669"/>
    <property type="project" value="TreeGrafter"/>
</dbReference>
<dbReference type="NCBIfam" id="TIGR00254">
    <property type="entry name" value="GGDEF"/>
    <property type="match status" value="1"/>
</dbReference>
<comment type="cofactor">
    <cofactor evidence="1">
        <name>Mg(2+)</name>
        <dbReference type="ChEBI" id="CHEBI:18420"/>
    </cofactor>
</comment>
<evidence type="ECO:0000256" key="1">
    <source>
        <dbReference type="ARBA" id="ARBA00001946"/>
    </source>
</evidence>
<evidence type="ECO:0000256" key="2">
    <source>
        <dbReference type="ARBA" id="ARBA00012528"/>
    </source>
</evidence>
<feature type="transmembrane region" description="Helical" evidence="4">
    <location>
        <begin position="12"/>
        <end position="36"/>
    </location>
</feature>
<dbReference type="Pfam" id="PF05228">
    <property type="entry name" value="CHASE4"/>
    <property type="match status" value="1"/>
</dbReference>
<name>A0A177XVN2_9VIBR</name>
<evidence type="ECO:0000256" key="3">
    <source>
        <dbReference type="ARBA" id="ARBA00034247"/>
    </source>
</evidence>
<dbReference type="InterPro" id="IPR050469">
    <property type="entry name" value="Diguanylate_Cyclase"/>
</dbReference>
<dbReference type="GO" id="GO:1902201">
    <property type="term" value="P:negative regulation of bacterial-type flagellum-dependent cell motility"/>
    <property type="evidence" value="ECO:0007669"/>
    <property type="project" value="TreeGrafter"/>
</dbReference>
<keyword evidence="4" id="KW-1133">Transmembrane helix</keyword>
<accession>A0A177XVN2</accession>
<keyword evidence="4" id="KW-0472">Membrane</keyword>
<dbReference type="EC" id="2.7.7.65" evidence="2"/>
<dbReference type="SMART" id="SM00267">
    <property type="entry name" value="GGDEF"/>
    <property type="match status" value="1"/>
</dbReference>
<dbReference type="EMBL" id="LLEI02000064">
    <property type="protein sequence ID" value="OAJ92640.1"/>
    <property type="molecule type" value="Genomic_DNA"/>
</dbReference>
<dbReference type="AlphaFoldDB" id="A0A177XVN2"/>
<dbReference type="PROSITE" id="PS50887">
    <property type="entry name" value="GGDEF"/>
    <property type="match status" value="1"/>
</dbReference>
<evidence type="ECO:0000259" key="5">
    <source>
        <dbReference type="PROSITE" id="PS50887"/>
    </source>
</evidence>
<dbReference type="PANTHER" id="PTHR45138">
    <property type="entry name" value="REGULATORY COMPONENTS OF SENSORY TRANSDUCTION SYSTEM"/>
    <property type="match status" value="1"/>
</dbReference>
<comment type="caution">
    <text evidence="6">The sequence shown here is derived from an EMBL/GenBank/DDBJ whole genome shotgun (WGS) entry which is preliminary data.</text>
</comment>
<dbReference type="Gene3D" id="3.30.70.270">
    <property type="match status" value="1"/>
</dbReference>
<dbReference type="Proteomes" id="UP000078406">
    <property type="component" value="Unassembled WGS sequence"/>
</dbReference>
<organism evidence="6 7">
    <name type="scientific">Vibrio bivalvicida</name>
    <dbReference type="NCBI Taxonomy" id="1276888"/>
    <lineage>
        <taxon>Bacteria</taxon>
        <taxon>Pseudomonadati</taxon>
        <taxon>Pseudomonadota</taxon>
        <taxon>Gammaproteobacteria</taxon>
        <taxon>Vibrionales</taxon>
        <taxon>Vibrionaceae</taxon>
        <taxon>Vibrio</taxon>
        <taxon>Vibrio oreintalis group</taxon>
    </lineage>
</organism>
<sequence>MLYNFKHLSIRQITIFVSMIAAVLFLFFYLSFKLLWSHDQALDQSKNRQQFELERVETVLSMEELELRASIEDYAAWTTMARYVDQPNDLFINESIGPHAFSSKHIDAIVIFDPDVNTVWSGVYNGEAIVNMSFLALEKRAVIDKVLSNAVNAQQDTVQSFVDYAVYNDSVFMVASSRICLSDGKECEHGYLLFIRKIREEFIKQIEASTGVGIYILPSYGEVKNIESNSTILYRDDVIDDALKIAINVSHNEILPEFLPKAEIAALSLFALITFAVNLYVVTNLVKPLKAAQQYLKQFQKSGDRLPSEDTFISKEMRSFARQINDLINELEDKRAILRKQSTIDSLTQIANRRLLYETAHDLIETLEYKYIAVILIDVDHFKLFNDNYGHLEGDEALRRVAKALQSVDTRYEKLVSRYGGEEFCILLAGDHPLVLDGYLKILVNCVDELGIKHEHSPTSDTLTISVGATSGELDSYSQLSHWFQKADQALYEAKNNGRNGFHILW</sequence>
<gene>
    <name evidence="6" type="ORF">APB76_18295</name>
</gene>
<dbReference type="CDD" id="cd01949">
    <property type="entry name" value="GGDEF"/>
    <property type="match status" value="1"/>
</dbReference>
<dbReference type="Pfam" id="PF00990">
    <property type="entry name" value="GGDEF"/>
    <property type="match status" value="1"/>
</dbReference>
<dbReference type="InterPro" id="IPR043128">
    <property type="entry name" value="Rev_trsase/Diguanyl_cyclase"/>
</dbReference>
<proteinExistence type="predicted"/>
<dbReference type="PANTHER" id="PTHR45138:SF9">
    <property type="entry name" value="DIGUANYLATE CYCLASE DGCM-RELATED"/>
    <property type="match status" value="1"/>
</dbReference>
<evidence type="ECO:0000256" key="4">
    <source>
        <dbReference type="SAM" id="Phobius"/>
    </source>
</evidence>
<feature type="transmembrane region" description="Helical" evidence="4">
    <location>
        <begin position="264"/>
        <end position="286"/>
    </location>
</feature>
<dbReference type="GO" id="GO:0052621">
    <property type="term" value="F:diguanylate cyclase activity"/>
    <property type="evidence" value="ECO:0007669"/>
    <property type="project" value="UniProtKB-EC"/>
</dbReference>
<dbReference type="InterPro" id="IPR029787">
    <property type="entry name" value="Nucleotide_cyclase"/>
</dbReference>
<evidence type="ECO:0000313" key="7">
    <source>
        <dbReference type="Proteomes" id="UP000078406"/>
    </source>
</evidence>
<protein>
    <recommendedName>
        <fullName evidence="2">diguanylate cyclase</fullName>
        <ecNumber evidence="2">2.7.7.65</ecNumber>
    </recommendedName>
</protein>
<dbReference type="GO" id="GO:0005886">
    <property type="term" value="C:plasma membrane"/>
    <property type="evidence" value="ECO:0007669"/>
    <property type="project" value="TreeGrafter"/>
</dbReference>
<dbReference type="RefSeq" id="WP_054962243.1">
    <property type="nucleotide sequence ID" value="NZ_LLEI02000064.1"/>
</dbReference>
<dbReference type="SUPFAM" id="SSF55073">
    <property type="entry name" value="Nucleotide cyclase"/>
    <property type="match status" value="1"/>
</dbReference>
<keyword evidence="4" id="KW-0812">Transmembrane</keyword>
<feature type="domain" description="GGDEF" evidence="5">
    <location>
        <begin position="370"/>
        <end position="506"/>
    </location>
</feature>
<comment type="catalytic activity">
    <reaction evidence="3">
        <text>2 GTP = 3',3'-c-di-GMP + 2 diphosphate</text>
        <dbReference type="Rhea" id="RHEA:24898"/>
        <dbReference type="ChEBI" id="CHEBI:33019"/>
        <dbReference type="ChEBI" id="CHEBI:37565"/>
        <dbReference type="ChEBI" id="CHEBI:58805"/>
        <dbReference type="EC" id="2.7.7.65"/>
    </reaction>
</comment>
<reference evidence="6 7" key="1">
    <citation type="journal article" date="2016" name="Syst. Appl. Microbiol.">
        <title>Vibrio bivalvicida sp. nov., a novel larval pathogen for bivalve molluscs reared in a hatchery.</title>
        <authorList>
            <person name="Dubert J."/>
            <person name="Romalde J.L."/>
            <person name="Prado S."/>
            <person name="Barja J.L."/>
        </authorList>
    </citation>
    <scope>NUCLEOTIDE SEQUENCE [LARGE SCALE GENOMIC DNA]</scope>
    <source>
        <strain evidence="6 7">605</strain>
    </source>
</reference>
<dbReference type="InterPro" id="IPR007892">
    <property type="entry name" value="CHASE4"/>
</dbReference>
<evidence type="ECO:0000313" key="6">
    <source>
        <dbReference type="EMBL" id="OAJ92640.1"/>
    </source>
</evidence>